<dbReference type="PANTHER" id="PTHR47189:SF1">
    <property type="entry name" value="MHC CLASS II TRANSACTIVATOR"/>
    <property type="match status" value="1"/>
</dbReference>
<accession>A0AAV1PGP8</accession>
<proteinExistence type="predicted"/>
<dbReference type="InterPro" id="IPR032675">
    <property type="entry name" value="LRR_dom_sf"/>
</dbReference>
<keyword evidence="1" id="KW-0433">Leucine-rich repeat</keyword>
<dbReference type="PANTHER" id="PTHR47189">
    <property type="entry name" value="MHC CLASS II TRANSACTIVATOR"/>
    <property type="match status" value="1"/>
</dbReference>
<dbReference type="GO" id="GO:0045348">
    <property type="term" value="P:positive regulation of MHC class II biosynthetic process"/>
    <property type="evidence" value="ECO:0007669"/>
    <property type="project" value="TreeGrafter"/>
</dbReference>
<gene>
    <name evidence="3" type="ORF">FSCOSCO3_A033469</name>
</gene>
<keyword evidence="4" id="KW-1185">Reference proteome</keyword>
<sequence>MGTKNLTKIYLTAVGTPELCAVVANLAHCPLIQDVGLGWNGCGDEVALELARVMPLCQKMTRIDLESNSVSAAGVEALVKALQSCPALQLIRLWKNTVPSNEAQQLSLKDRRLNFSPTLM</sequence>
<keyword evidence="2" id="KW-0677">Repeat</keyword>
<dbReference type="AlphaFoldDB" id="A0AAV1PGP8"/>
<evidence type="ECO:0000313" key="4">
    <source>
        <dbReference type="Proteomes" id="UP001314229"/>
    </source>
</evidence>
<dbReference type="SUPFAM" id="SSF52047">
    <property type="entry name" value="RNI-like"/>
    <property type="match status" value="1"/>
</dbReference>
<dbReference type="GO" id="GO:0045345">
    <property type="term" value="P:positive regulation of MHC class I biosynthetic process"/>
    <property type="evidence" value="ECO:0007669"/>
    <property type="project" value="TreeGrafter"/>
</dbReference>
<evidence type="ECO:0000256" key="2">
    <source>
        <dbReference type="ARBA" id="ARBA00022737"/>
    </source>
</evidence>
<organism evidence="3 4">
    <name type="scientific">Scomber scombrus</name>
    <name type="common">Atlantic mackerel</name>
    <name type="synonym">Scomber vernalis</name>
    <dbReference type="NCBI Taxonomy" id="13677"/>
    <lineage>
        <taxon>Eukaryota</taxon>
        <taxon>Metazoa</taxon>
        <taxon>Chordata</taxon>
        <taxon>Craniata</taxon>
        <taxon>Vertebrata</taxon>
        <taxon>Euteleostomi</taxon>
        <taxon>Actinopterygii</taxon>
        <taxon>Neopterygii</taxon>
        <taxon>Teleostei</taxon>
        <taxon>Neoteleostei</taxon>
        <taxon>Acanthomorphata</taxon>
        <taxon>Pelagiaria</taxon>
        <taxon>Scombriformes</taxon>
        <taxon>Scombridae</taxon>
        <taxon>Scomber</taxon>
    </lineage>
</organism>
<dbReference type="GO" id="GO:0045944">
    <property type="term" value="P:positive regulation of transcription by RNA polymerase II"/>
    <property type="evidence" value="ECO:0007669"/>
    <property type="project" value="TreeGrafter"/>
</dbReference>
<dbReference type="Gene3D" id="3.80.10.10">
    <property type="entry name" value="Ribonuclease Inhibitor"/>
    <property type="match status" value="1"/>
</dbReference>
<protein>
    <submittedName>
        <fullName evidence="3">NLR family, CARD domain containing 5</fullName>
    </submittedName>
</protein>
<dbReference type="Proteomes" id="UP001314229">
    <property type="component" value="Unassembled WGS sequence"/>
</dbReference>
<name>A0AAV1PGP8_SCOSC</name>
<evidence type="ECO:0000256" key="1">
    <source>
        <dbReference type="ARBA" id="ARBA00022614"/>
    </source>
</evidence>
<dbReference type="EMBL" id="CAWUFR010000150">
    <property type="protein sequence ID" value="CAK6970124.1"/>
    <property type="molecule type" value="Genomic_DNA"/>
</dbReference>
<comment type="caution">
    <text evidence="3">The sequence shown here is derived from an EMBL/GenBank/DDBJ whole genome shotgun (WGS) entry which is preliminary data.</text>
</comment>
<reference evidence="3 4" key="1">
    <citation type="submission" date="2024-01" db="EMBL/GenBank/DDBJ databases">
        <authorList>
            <person name="Alioto T."/>
            <person name="Alioto T."/>
            <person name="Gomez Garrido J."/>
        </authorList>
    </citation>
    <scope>NUCLEOTIDE SEQUENCE [LARGE SCALE GENOMIC DNA]</scope>
</reference>
<evidence type="ECO:0000313" key="3">
    <source>
        <dbReference type="EMBL" id="CAK6970124.1"/>
    </source>
</evidence>